<evidence type="ECO:0000313" key="2">
    <source>
        <dbReference type="EMBL" id="QTA84734.1"/>
    </source>
</evidence>
<evidence type="ECO:0000313" key="3">
    <source>
        <dbReference type="Proteomes" id="UP000663722"/>
    </source>
</evidence>
<organism evidence="2 3">
    <name type="scientific">Desulfonema magnum</name>
    <dbReference type="NCBI Taxonomy" id="45655"/>
    <lineage>
        <taxon>Bacteria</taxon>
        <taxon>Pseudomonadati</taxon>
        <taxon>Thermodesulfobacteriota</taxon>
        <taxon>Desulfobacteria</taxon>
        <taxon>Desulfobacterales</taxon>
        <taxon>Desulfococcaceae</taxon>
        <taxon>Desulfonema</taxon>
    </lineage>
</organism>
<dbReference type="KEGG" id="dmm:dnm_007340"/>
<proteinExistence type="predicted"/>
<reference evidence="2" key="1">
    <citation type="journal article" date="2021" name="Microb. Physiol.">
        <title>Proteogenomic Insights into the Physiology of Marine, Sulfate-Reducing, Filamentous Desulfonema limicola and Desulfonema magnum.</title>
        <authorList>
            <person name="Schnaars V."/>
            <person name="Wohlbrand L."/>
            <person name="Scheve S."/>
            <person name="Hinrichs C."/>
            <person name="Reinhardt R."/>
            <person name="Rabus R."/>
        </authorList>
    </citation>
    <scope>NUCLEOTIDE SEQUENCE</scope>
    <source>
        <strain evidence="2">4be13</strain>
    </source>
</reference>
<name>A0A975GKG8_9BACT</name>
<accession>A0A975GKG8</accession>
<evidence type="ECO:0000259" key="1">
    <source>
        <dbReference type="Pfam" id="PF24392"/>
    </source>
</evidence>
<dbReference type="AlphaFoldDB" id="A0A975GKG8"/>
<feature type="domain" description="ParB-like catalytic effector" evidence="1">
    <location>
        <begin position="21"/>
        <end position="168"/>
    </location>
</feature>
<dbReference type="EMBL" id="CP061800">
    <property type="protein sequence ID" value="QTA84734.1"/>
    <property type="molecule type" value="Genomic_DNA"/>
</dbReference>
<protein>
    <recommendedName>
        <fullName evidence="1">ParB-like catalytic effector domain-containing protein</fullName>
    </recommendedName>
</protein>
<dbReference type="InterPro" id="IPR057241">
    <property type="entry name" value="Parb-CE"/>
</dbReference>
<gene>
    <name evidence="2" type="ORF">dnm_007340</name>
</gene>
<dbReference type="Proteomes" id="UP000663722">
    <property type="component" value="Chromosome"/>
</dbReference>
<dbReference type="Pfam" id="PF24392">
    <property type="entry name" value="Parb-CE"/>
    <property type="match status" value="1"/>
</dbReference>
<keyword evidence="3" id="KW-1185">Reference proteome</keyword>
<dbReference type="RefSeq" id="WP_207681090.1">
    <property type="nucleotide sequence ID" value="NZ_CP061800.1"/>
</dbReference>
<sequence length="210" mass="24844">MSSNTKKKVEIVKVKHLSEDELISRLRNVTMLQDESTRPYENAFISLENICIEDLFPPQRYVLKQELLKVRELKWRLEEHGIDLFQLNGFVRITLAGESEPIDLLPPVIEERIEKNGRVAHIINDGMHRIYTAYLEWVIPQVIFVRGLPKHLPYYAFPIPEKDWTKIELRDDIPAHFIKKWHRTERNKELYRNFNSAFMNVGGPRGNPEK</sequence>